<dbReference type="Gene3D" id="3.40.50.300">
    <property type="entry name" value="P-loop containing nucleotide triphosphate hydrolases"/>
    <property type="match status" value="1"/>
</dbReference>
<comment type="caution">
    <text evidence="2">The sequence shown here is derived from an EMBL/GenBank/DDBJ whole genome shotgun (WGS) entry which is preliminary data.</text>
</comment>
<dbReference type="PANTHER" id="PTHR32046:SF11">
    <property type="entry name" value="IMMUNE-ASSOCIATED NUCLEOTIDE-BINDING PROTEIN 10-LIKE"/>
    <property type="match status" value="1"/>
</dbReference>
<dbReference type="PANTHER" id="PTHR32046">
    <property type="entry name" value="G DOMAIN-CONTAINING PROTEIN"/>
    <property type="match status" value="1"/>
</dbReference>
<name>A0AAW1JX57_POPJA</name>
<proteinExistence type="predicted"/>
<keyword evidence="3" id="KW-1185">Reference proteome</keyword>
<feature type="coiled-coil region" evidence="1">
    <location>
        <begin position="394"/>
        <end position="424"/>
    </location>
</feature>
<evidence type="ECO:0000256" key="1">
    <source>
        <dbReference type="SAM" id="Coils"/>
    </source>
</evidence>
<protein>
    <submittedName>
        <fullName evidence="2">50S ribosome-binding GTPase</fullName>
    </submittedName>
</protein>
<dbReference type="SUPFAM" id="SSF52540">
    <property type="entry name" value="P-loop containing nucleoside triphosphate hydrolases"/>
    <property type="match status" value="1"/>
</dbReference>
<dbReference type="Proteomes" id="UP001458880">
    <property type="component" value="Unassembled WGS sequence"/>
</dbReference>
<dbReference type="InterPro" id="IPR027417">
    <property type="entry name" value="P-loop_NTPase"/>
</dbReference>
<accession>A0AAW1JX57</accession>
<gene>
    <name evidence="2" type="ORF">QE152_g26828</name>
</gene>
<dbReference type="PROSITE" id="PS00675">
    <property type="entry name" value="SIGMA54_INTERACT_1"/>
    <property type="match status" value="1"/>
</dbReference>
<dbReference type="AlphaFoldDB" id="A0AAW1JX57"/>
<sequence length="530" mass="60563">MGRKIINVLLVGETGVGKSTFINILGNYLTYNTLDEAANNSLLYSIPTKFSVINDDFTEHDVVIGSSSNEVTQPGASSTQNPKTYLFKLKDGNAALRVIDTPGLGDTRGMNYDQWNTEKLLSFISELDHLHAICIMLKPNNSRFTVLFDYCMTQILLRLDRKIKNNICFLFTNARSSFFTPGDTYVPLQQLLRKVESGSLKAKIPFEADNIFCVDNETFRYLAARSVGVHFNQEVTQIYRDSWEKSAATVQRMINYCVNLAPVPMQGIVSINESRRIILRLAKPVLELMVLYEKSLVRLAEHEESLDASKDDIDDLKTRLFVPKMEPYVAEEVKVTDSHYEQGLKIGVGLTFQKPYINRFDLDYIYDDRTTTNKKEKILSREIMVRDPEIDKLLVKEKNTAKALKKEIEKLKALAEEYQNEAKIVLGIVAKFTTFLKENAMISNNDPFQESLETVIEEETVGGGNQRVTQGLQNLLNRYMVKKRVTSQVLPRDISDAMQDLFDLKNTGYTFKQIMEKKFEFNDQLMLTDN</sequence>
<dbReference type="InterPro" id="IPR025662">
    <property type="entry name" value="Sigma_54_int_dom_ATP-bd_1"/>
</dbReference>
<organism evidence="2 3">
    <name type="scientific">Popillia japonica</name>
    <name type="common">Japanese beetle</name>
    <dbReference type="NCBI Taxonomy" id="7064"/>
    <lineage>
        <taxon>Eukaryota</taxon>
        <taxon>Metazoa</taxon>
        <taxon>Ecdysozoa</taxon>
        <taxon>Arthropoda</taxon>
        <taxon>Hexapoda</taxon>
        <taxon>Insecta</taxon>
        <taxon>Pterygota</taxon>
        <taxon>Neoptera</taxon>
        <taxon>Endopterygota</taxon>
        <taxon>Coleoptera</taxon>
        <taxon>Polyphaga</taxon>
        <taxon>Scarabaeiformia</taxon>
        <taxon>Scarabaeidae</taxon>
        <taxon>Rutelinae</taxon>
        <taxon>Popillia</taxon>
    </lineage>
</organism>
<keyword evidence="1" id="KW-0175">Coiled coil</keyword>
<reference evidence="2 3" key="1">
    <citation type="journal article" date="2024" name="BMC Genomics">
        <title>De novo assembly and annotation of Popillia japonica's genome with initial clues to its potential as an invasive pest.</title>
        <authorList>
            <person name="Cucini C."/>
            <person name="Boschi S."/>
            <person name="Funari R."/>
            <person name="Cardaioli E."/>
            <person name="Iannotti N."/>
            <person name="Marturano G."/>
            <person name="Paoli F."/>
            <person name="Bruttini M."/>
            <person name="Carapelli A."/>
            <person name="Frati F."/>
            <person name="Nardi F."/>
        </authorList>
    </citation>
    <scope>NUCLEOTIDE SEQUENCE [LARGE SCALE GENOMIC DNA]</scope>
    <source>
        <strain evidence="2">DMR45628</strain>
    </source>
</reference>
<dbReference type="EMBL" id="JASPKY010000317">
    <property type="protein sequence ID" value="KAK9709111.1"/>
    <property type="molecule type" value="Genomic_DNA"/>
</dbReference>
<evidence type="ECO:0000313" key="3">
    <source>
        <dbReference type="Proteomes" id="UP001458880"/>
    </source>
</evidence>
<evidence type="ECO:0000313" key="2">
    <source>
        <dbReference type="EMBL" id="KAK9709111.1"/>
    </source>
</evidence>